<evidence type="ECO:0000313" key="1">
    <source>
        <dbReference type="EMBL" id="AOH83838.1"/>
    </source>
</evidence>
<gene>
    <name evidence="1" type="ORF">AWL63_07525</name>
</gene>
<name>A0A1B3Z8T3_9SPHN</name>
<dbReference type="Proteomes" id="UP000094256">
    <property type="component" value="Chromosome"/>
</dbReference>
<dbReference type="KEGG" id="span:AWL63_07525"/>
<accession>A0A1B3Z8T3</accession>
<dbReference type="AlphaFoldDB" id="A0A1B3Z8T3"/>
<proteinExistence type="predicted"/>
<evidence type="ECO:0008006" key="3">
    <source>
        <dbReference type="Google" id="ProtNLM"/>
    </source>
</evidence>
<reference evidence="1 2" key="1">
    <citation type="submission" date="2016-01" db="EMBL/GenBank/DDBJ databases">
        <title>Complete genome and mega plasmid sequence of Sphingomonas panacis DCY99 elicits systemic resistance in rice to Xanthomonas oryzae.</title>
        <authorList>
            <person name="Kim Y.J."/>
            <person name="Yang D.C."/>
            <person name="Sing P."/>
        </authorList>
    </citation>
    <scope>NUCLEOTIDE SEQUENCE [LARGE SCALE GENOMIC DNA]</scope>
    <source>
        <strain evidence="1 2">DCY99</strain>
    </source>
</reference>
<evidence type="ECO:0000313" key="2">
    <source>
        <dbReference type="Proteomes" id="UP000094256"/>
    </source>
</evidence>
<organism evidence="1 2">
    <name type="scientific">Sphingomonas panacis</name>
    <dbReference type="NCBI Taxonomy" id="1560345"/>
    <lineage>
        <taxon>Bacteria</taxon>
        <taxon>Pseudomonadati</taxon>
        <taxon>Pseudomonadota</taxon>
        <taxon>Alphaproteobacteria</taxon>
        <taxon>Sphingomonadales</taxon>
        <taxon>Sphingomonadaceae</taxon>
        <taxon>Sphingomonas</taxon>
    </lineage>
</organism>
<sequence length="401" mass="45500">MIADLANGLYAKKPMLSNSISAKDWLSLVTRVVGPILAAIDLENPIQMAANKALAELNKELDDTDWNFHKRTFLFGCSFIQRHEIPPFTVGPVTIRRRETWLDHFLEQGRITPVTHRRLKARWSGKKLRPRKRSPERFAEEDIIEAVGEAPFICSVETDGLFGEVAKEKALLAARLTLLGVALMWASPRKALEDINLVYDGPPYRQVYNFYQERSDMLGGSRWVNSLYGISLFKEAWEPLIAKHSDWWTILSETIRFLLGHPDRTSRPKLMNSFAHALIWFHEACREPMPIIAITKFMSCLDALACGRMASGITALVSRQIGVEPDAPIREDGPSFKKAIDDLYSQGRSRLLHGNSDRLGHDWEDQRGLAETLARLCLIACFHWAVEHPTCSDPRQMALPD</sequence>
<keyword evidence="2" id="KW-1185">Reference proteome</keyword>
<dbReference type="EMBL" id="CP014168">
    <property type="protein sequence ID" value="AOH83838.1"/>
    <property type="molecule type" value="Genomic_DNA"/>
</dbReference>
<protein>
    <recommendedName>
        <fullName evidence="3">Apea-like HEPN domain-containing protein</fullName>
    </recommendedName>
</protein>